<dbReference type="AlphaFoldDB" id="A0A8C3RCZ0"/>
<proteinExistence type="predicted"/>
<sequence length="188" mass="20922">MRLQCEVEVLSRLLPTCGLRGRGRAARALVSLGRPPGAAGAGIYLMVCTARDRGGARYKVQQNVERLFTRFVEDGKATVRLREPAVDLCLSKKSFLTLKDEEKRGKEISKRWKWEYWLPEVPLLVLCRDLLHSAGSGLELGNVSAEHSPLEQELSILGLCWGLFPFSRSGPASPDPPQLRFPGQHSEL</sequence>
<evidence type="ECO:0000313" key="4">
    <source>
        <dbReference type="Proteomes" id="UP000694396"/>
    </source>
</evidence>
<keyword evidence="1" id="KW-0539">Nucleus</keyword>
<reference evidence="3" key="2">
    <citation type="submission" date="2025-09" db="UniProtKB">
        <authorList>
            <consortium name="Ensembl"/>
        </authorList>
    </citation>
    <scope>IDENTIFICATION</scope>
</reference>
<dbReference type="Ensembl" id="ENSCRFT00000019230.1">
    <property type="protein sequence ID" value="ENSCRFP00000018607.1"/>
    <property type="gene ID" value="ENSCRFG00000014034.1"/>
</dbReference>
<evidence type="ECO:0000313" key="3">
    <source>
        <dbReference type="Ensembl" id="ENSCRFP00000018607.1"/>
    </source>
</evidence>
<reference evidence="3" key="1">
    <citation type="submission" date="2025-08" db="UniProtKB">
        <authorList>
            <consortium name="Ensembl"/>
        </authorList>
    </citation>
    <scope>IDENTIFICATION</scope>
</reference>
<dbReference type="InterPro" id="IPR057437">
    <property type="entry name" value="PIF1/LRR1_PH"/>
</dbReference>
<evidence type="ECO:0000259" key="2">
    <source>
        <dbReference type="Pfam" id="PF25344"/>
    </source>
</evidence>
<dbReference type="Proteomes" id="UP000694396">
    <property type="component" value="Unplaced"/>
</dbReference>
<dbReference type="Pfam" id="PF25344">
    <property type="entry name" value="PH_LRR1"/>
    <property type="match status" value="1"/>
</dbReference>
<protein>
    <submittedName>
        <fullName evidence="3">Leucine rich repeat protein 1</fullName>
    </submittedName>
</protein>
<feature type="domain" description="PIF1/LRR1 pleckstrin homology" evidence="2">
    <location>
        <begin position="1"/>
        <end position="99"/>
    </location>
</feature>
<name>A0A8C3RCZ0_9PASS</name>
<organism evidence="3 4">
    <name type="scientific">Cyanoderma ruficeps</name>
    <name type="common">rufous-capped babbler</name>
    <dbReference type="NCBI Taxonomy" id="181631"/>
    <lineage>
        <taxon>Eukaryota</taxon>
        <taxon>Metazoa</taxon>
        <taxon>Chordata</taxon>
        <taxon>Craniata</taxon>
        <taxon>Vertebrata</taxon>
        <taxon>Euteleostomi</taxon>
        <taxon>Archelosauria</taxon>
        <taxon>Archosauria</taxon>
        <taxon>Dinosauria</taxon>
        <taxon>Saurischia</taxon>
        <taxon>Theropoda</taxon>
        <taxon>Coelurosauria</taxon>
        <taxon>Aves</taxon>
        <taxon>Neognathae</taxon>
        <taxon>Neoaves</taxon>
        <taxon>Telluraves</taxon>
        <taxon>Australaves</taxon>
        <taxon>Passeriformes</taxon>
        <taxon>Sylvioidea</taxon>
        <taxon>Timaliidae</taxon>
        <taxon>Cyanoderma</taxon>
    </lineage>
</organism>
<evidence type="ECO:0000256" key="1">
    <source>
        <dbReference type="ARBA" id="ARBA00023242"/>
    </source>
</evidence>
<accession>A0A8C3RCZ0</accession>
<keyword evidence="4" id="KW-1185">Reference proteome</keyword>